<keyword evidence="3" id="KW-1185">Reference proteome</keyword>
<dbReference type="Pfam" id="PF07275">
    <property type="entry name" value="ArdA"/>
    <property type="match status" value="1"/>
</dbReference>
<sequence>MRITIQNPVNERKESLWFPWKGEDFEKACISLEILPSTEPNCTIVEVSDERLSTFLKDKNCNIDELDYLMKRLDSFDRDELQTFYAMAYAEKAETATDLINITFNTHCYSLVADFSDLDAVGKKMYLTEQGAVSEKELQSFDGRVYFEKLLAENPNSMITPYGILYQNKNPIQTIYDGLYFPLYHWQDEIAELQVEKNGYIQFLYLPCTQMQIEYALLRLDADALSECSLSLTSDHFPDRMLEILADQKPLCENMDNLNYFATKFREIGTQEESYVEKLIEFIKPDNQKDLKVLLDSMYEFELFPNIHTAEEYGKYIICESGHFEYDENLEQYIDFERYGQQKIANQNGAFTEKGYVLYHGYNGELAQVLWEHLGMEIPMEDFQELKLYMPLRGTTYYDENDYGDFYQVDYKIDVCPDELAEYKDEILQAIERNALPEETERGLMRYYCDQDSVNAKVKRYDFSVEEVNGQLMGVANLILNAPLDDRELARIKDEITGQASDGWGEGFEQREIPCNGKEVYVSFWSAKNWSLQTAEELGIKQQNHDMKFGGM</sequence>
<evidence type="ECO:0000313" key="1">
    <source>
        <dbReference type="EMBL" id="AMJ41556.1"/>
    </source>
</evidence>
<dbReference type="OrthoDB" id="9813511at2"/>
<dbReference type="KEGG" id="cpro:CPRO_19740"/>
<evidence type="ECO:0000313" key="2">
    <source>
        <dbReference type="EMBL" id="SHE71340.1"/>
    </source>
</evidence>
<dbReference type="Proteomes" id="UP000068026">
    <property type="component" value="Chromosome"/>
</dbReference>
<reference evidence="1 3" key="1">
    <citation type="journal article" date="2016" name="Genome Announc.">
        <title>Complete Genome Sequence of the Amino Acid-Fermenting Clostridium propionicum X2 (DSM 1682).</title>
        <authorList>
            <person name="Poehlein A."/>
            <person name="Schlien K."/>
            <person name="Chowdhury N.P."/>
            <person name="Gottschalk G."/>
            <person name="Buckel W."/>
            <person name="Daniel R."/>
        </authorList>
    </citation>
    <scope>NUCLEOTIDE SEQUENCE [LARGE SCALE GENOMIC DNA]</scope>
    <source>
        <strain evidence="1 3">X2</strain>
    </source>
</reference>
<accession>A0A0X1U9E8</accession>
<organism evidence="2 4">
    <name type="scientific">Anaerotignum propionicum DSM 1682</name>
    <dbReference type="NCBI Taxonomy" id="991789"/>
    <lineage>
        <taxon>Bacteria</taxon>
        <taxon>Bacillati</taxon>
        <taxon>Bacillota</taxon>
        <taxon>Clostridia</taxon>
        <taxon>Lachnospirales</taxon>
        <taxon>Anaerotignaceae</taxon>
        <taxon>Anaerotignum</taxon>
    </lineage>
</organism>
<evidence type="ECO:0000313" key="3">
    <source>
        <dbReference type="Proteomes" id="UP000068026"/>
    </source>
</evidence>
<dbReference type="InterPro" id="IPR009899">
    <property type="entry name" value="ArdA"/>
</dbReference>
<proteinExistence type="predicted"/>
<evidence type="ECO:0000313" key="4">
    <source>
        <dbReference type="Proteomes" id="UP000184204"/>
    </source>
</evidence>
<dbReference type="RefSeq" id="WP_066050980.1">
    <property type="nucleotide sequence ID" value="NZ_CP014223.1"/>
</dbReference>
<dbReference type="EMBL" id="CP014223">
    <property type="protein sequence ID" value="AMJ41556.1"/>
    <property type="molecule type" value="Genomic_DNA"/>
</dbReference>
<dbReference type="Proteomes" id="UP000184204">
    <property type="component" value="Unassembled WGS sequence"/>
</dbReference>
<reference evidence="4" key="4">
    <citation type="submission" date="2016-11" db="EMBL/GenBank/DDBJ databases">
        <authorList>
            <person name="Jaros S."/>
            <person name="Januszkiewicz K."/>
            <person name="Wedrychowicz H."/>
        </authorList>
    </citation>
    <scope>NUCLEOTIDE SEQUENCE [LARGE SCALE GENOMIC DNA]</scope>
    <source>
        <strain evidence="4">DSM 1682</strain>
    </source>
</reference>
<protein>
    <submittedName>
        <fullName evidence="2">Antirestriction protein (ArdA)</fullName>
    </submittedName>
</protein>
<dbReference type="AlphaFoldDB" id="A0A0X1U9E8"/>
<dbReference type="InterPro" id="IPR041893">
    <property type="entry name" value="ArdA_dom3"/>
</dbReference>
<name>A0A0X1U9E8_ANAPI</name>
<gene>
    <name evidence="1" type="ORF">CPRO_19740</name>
    <name evidence="2" type="ORF">SAMN02745151_01576</name>
</gene>
<dbReference type="EMBL" id="FQUA01000005">
    <property type="protein sequence ID" value="SHE71340.1"/>
    <property type="molecule type" value="Genomic_DNA"/>
</dbReference>
<reference evidence="2" key="3">
    <citation type="submission" date="2016-11" db="EMBL/GenBank/DDBJ databases">
        <authorList>
            <person name="Varghese N."/>
            <person name="Submissions S."/>
        </authorList>
    </citation>
    <scope>NUCLEOTIDE SEQUENCE</scope>
    <source>
        <strain evidence="2">DSM 1682</strain>
    </source>
</reference>
<reference evidence="3" key="2">
    <citation type="submission" date="2016-01" db="EMBL/GenBank/DDBJ databases">
        <authorList>
            <person name="Poehlein A."/>
            <person name="Schlien K."/>
            <person name="Gottschalk G."/>
            <person name="Buckel W."/>
            <person name="Daniel R."/>
        </authorList>
    </citation>
    <scope>NUCLEOTIDE SEQUENCE [LARGE SCALE GENOMIC DNA]</scope>
    <source>
        <strain evidence="3">X2</strain>
    </source>
</reference>
<dbReference type="Gene3D" id="1.10.10.1190">
    <property type="entry name" value="Antirestriction protein ArdA, domain 3"/>
    <property type="match status" value="1"/>
</dbReference>